<dbReference type="PROSITE" id="PS50995">
    <property type="entry name" value="HTH_MARR_2"/>
    <property type="match status" value="1"/>
</dbReference>
<evidence type="ECO:0000313" key="5">
    <source>
        <dbReference type="EMBL" id="MBV2128726.1"/>
    </source>
</evidence>
<keyword evidence="2" id="KW-0238">DNA-binding</keyword>
<protein>
    <submittedName>
        <fullName evidence="5">MarR family transcriptional regulator</fullName>
    </submittedName>
</protein>
<sequence length="171" mass="19018">MNKINQVPALLNRVARQWHDIHPELPVEDAALVGLVIGVGANADTLGLQQLKPFNLCQTEHDVLACARRQGPPFQVKPSLLLEEVRITSGALTTCLNRLIDKALIDRVPSETDMRSRPIRLTGHGLAVIDELTTIRFHRAAQVLNDFSANEKAQLKHLLFKLQQGLSTRVQ</sequence>
<evidence type="ECO:0000259" key="4">
    <source>
        <dbReference type="PROSITE" id="PS50995"/>
    </source>
</evidence>
<dbReference type="Proteomes" id="UP000704611">
    <property type="component" value="Unassembled WGS sequence"/>
</dbReference>
<dbReference type="InterPro" id="IPR000835">
    <property type="entry name" value="HTH_MarR-typ"/>
</dbReference>
<reference evidence="5 6" key="1">
    <citation type="submission" date="2021-06" db="EMBL/GenBank/DDBJ databases">
        <title>Rheinheimera indica sp. nov., isolated from deep-sea sediment.</title>
        <authorList>
            <person name="Wang Z."/>
            <person name="Zhang X.-Y."/>
        </authorList>
    </citation>
    <scope>NUCLEOTIDE SEQUENCE [LARGE SCALE GENOMIC DNA]</scope>
    <source>
        <strain evidence="5 6">SM2107</strain>
    </source>
</reference>
<dbReference type="RefSeq" id="WP_217668357.1">
    <property type="nucleotide sequence ID" value="NZ_JAHRID010000002.1"/>
</dbReference>
<evidence type="ECO:0000256" key="1">
    <source>
        <dbReference type="ARBA" id="ARBA00023015"/>
    </source>
</evidence>
<comment type="caution">
    <text evidence="5">The sequence shown here is derived from an EMBL/GenBank/DDBJ whole genome shotgun (WGS) entry which is preliminary data.</text>
</comment>
<name>A0ABS6MK93_9GAMM</name>
<dbReference type="EMBL" id="JAHRID010000002">
    <property type="protein sequence ID" value="MBV2128726.1"/>
    <property type="molecule type" value="Genomic_DNA"/>
</dbReference>
<keyword evidence="6" id="KW-1185">Reference proteome</keyword>
<dbReference type="Pfam" id="PF01047">
    <property type="entry name" value="MarR"/>
    <property type="match status" value="1"/>
</dbReference>
<accession>A0ABS6MK93</accession>
<evidence type="ECO:0000256" key="2">
    <source>
        <dbReference type="ARBA" id="ARBA00023125"/>
    </source>
</evidence>
<proteinExistence type="predicted"/>
<evidence type="ECO:0000313" key="6">
    <source>
        <dbReference type="Proteomes" id="UP000704611"/>
    </source>
</evidence>
<evidence type="ECO:0000256" key="3">
    <source>
        <dbReference type="ARBA" id="ARBA00023163"/>
    </source>
</evidence>
<keyword evidence="1" id="KW-0805">Transcription regulation</keyword>
<dbReference type="SMART" id="SM00347">
    <property type="entry name" value="HTH_MARR"/>
    <property type="match status" value="1"/>
</dbReference>
<organism evidence="5 6">
    <name type="scientific">Arsukibacterium indicum</name>
    <dbReference type="NCBI Taxonomy" id="2848612"/>
    <lineage>
        <taxon>Bacteria</taxon>
        <taxon>Pseudomonadati</taxon>
        <taxon>Pseudomonadota</taxon>
        <taxon>Gammaproteobacteria</taxon>
        <taxon>Chromatiales</taxon>
        <taxon>Chromatiaceae</taxon>
        <taxon>Arsukibacterium</taxon>
    </lineage>
</organism>
<keyword evidence="3" id="KW-0804">Transcription</keyword>
<dbReference type="PANTHER" id="PTHR42756:SF1">
    <property type="entry name" value="TRANSCRIPTIONAL REPRESSOR OF EMRAB OPERON"/>
    <property type="match status" value="1"/>
</dbReference>
<feature type="domain" description="HTH marR-type" evidence="4">
    <location>
        <begin position="4"/>
        <end position="164"/>
    </location>
</feature>
<gene>
    <name evidence="5" type="ORF">KQY15_06415</name>
</gene>
<dbReference type="PANTHER" id="PTHR42756">
    <property type="entry name" value="TRANSCRIPTIONAL REGULATOR, MARR"/>
    <property type="match status" value="1"/>
</dbReference>